<evidence type="ECO:0000313" key="10">
    <source>
        <dbReference type="EMBL" id="CDH46900.1"/>
    </source>
</evidence>
<comment type="function">
    <text evidence="8">Catalyzes the transfer of a phosphate group to glutamate to form L-glutamate 5-phosphate.</text>
</comment>
<dbReference type="CDD" id="cd04242">
    <property type="entry name" value="AAK_G5K_ProB"/>
    <property type="match status" value="1"/>
</dbReference>
<keyword evidence="5 8" id="KW-0547">Nucleotide-binding</keyword>
<dbReference type="InterPro" id="IPR001057">
    <property type="entry name" value="Glu/AcGlu_kinase"/>
</dbReference>
<sequence length="377" mass="40966">MFSQKTREQLGAAQRWVVKIGSAMITNDGQGLDNFSIDAWVAQMAELHHAGRELLLVTSGAVAEGMRRLDWRQRPTALSDLQAAAAVGQMGLVQAWESAFNHHGIQTAQILLTHEDAADRQRYLNVRTTLRTLLRLRVIPVINENDTVAFEEIRFGDNDTLGALVANLVEADLYVILTDQQGLYDKNPRQFAEAQLIREGRAGDATLERMAGGSAGNLGSGGMMTKLHAATKAARSGAFTLLAWGREPEVLRRVAAGAELGTLLRPSQSALAARKQWLAVQLQVRGRLHLDAGAVRALRTDGKSLLPVGVTAVEGKFSRGDLVACLEPGGVEVARGLVNYDTEQALTLIGKTTRRIEALQGHLDDPELIHRDNLVLV</sequence>
<dbReference type="PIRSF" id="PIRSF000729">
    <property type="entry name" value="GK"/>
    <property type="match status" value="1"/>
</dbReference>
<dbReference type="InterPro" id="IPR002478">
    <property type="entry name" value="PUA"/>
</dbReference>
<feature type="binding site" evidence="8">
    <location>
        <begin position="220"/>
        <end position="226"/>
    </location>
    <ligand>
        <name>ATP</name>
        <dbReference type="ChEBI" id="CHEBI:30616"/>
    </ligand>
</feature>
<evidence type="ECO:0000256" key="1">
    <source>
        <dbReference type="ARBA" id="ARBA00022490"/>
    </source>
</evidence>
<comment type="pathway">
    <text evidence="8">Amino-acid biosynthesis; L-proline biosynthesis; L-glutamate 5-semialdehyde from L-glutamate: step 1/2.</text>
</comment>
<organism evidence="10 11">
    <name type="scientific">Candidatus Contendobacter odensis Run_B_J11</name>
    <dbReference type="NCBI Taxonomy" id="1400861"/>
    <lineage>
        <taxon>Bacteria</taxon>
        <taxon>Pseudomonadati</taxon>
        <taxon>Pseudomonadota</taxon>
        <taxon>Gammaproteobacteria</taxon>
        <taxon>Candidatus Competibacteraceae</taxon>
        <taxon>Candidatus Contendibacter</taxon>
    </lineage>
</organism>
<dbReference type="InterPro" id="IPR041739">
    <property type="entry name" value="G5K_ProB"/>
</dbReference>
<dbReference type="PROSITE" id="PS50890">
    <property type="entry name" value="PUA"/>
    <property type="match status" value="1"/>
</dbReference>
<dbReference type="InterPro" id="IPR015947">
    <property type="entry name" value="PUA-like_sf"/>
</dbReference>
<dbReference type="HAMAP" id="MF_00456">
    <property type="entry name" value="ProB"/>
    <property type="match status" value="1"/>
</dbReference>
<name>A0A7U7GEH2_9GAMM</name>
<dbReference type="GO" id="GO:0004349">
    <property type="term" value="F:glutamate 5-kinase activity"/>
    <property type="evidence" value="ECO:0007669"/>
    <property type="project" value="UniProtKB-UniRule"/>
</dbReference>
<dbReference type="SUPFAM" id="SSF53633">
    <property type="entry name" value="Carbamate kinase-like"/>
    <property type="match status" value="1"/>
</dbReference>
<feature type="binding site" evidence="8">
    <location>
        <position position="146"/>
    </location>
    <ligand>
        <name>substrate</name>
    </ligand>
</feature>
<dbReference type="GO" id="GO:0055129">
    <property type="term" value="P:L-proline biosynthetic process"/>
    <property type="evidence" value="ECO:0007669"/>
    <property type="project" value="UniProtKB-UniRule"/>
</dbReference>
<keyword evidence="7 8" id="KW-0067">ATP-binding</keyword>
<evidence type="ECO:0000313" key="11">
    <source>
        <dbReference type="Proteomes" id="UP000019184"/>
    </source>
</evidence>
<dbReference type="GO" id="GO:0005829">
    <property type="term" value="C:cytosol"/>
    <property type="evidence" value="ECO:0007669"/>
    <property type="project" value="TreeGrafter"/>
</dbReference>
<evidence type="ECO:0000256" key="6">
    <source>
        <dbReference type="ARBA" id="ARBA00022777"/>
    </source>
</evidence>
<reference evidence="10 11" key="1">
    <citation type="journal article" date="2014" name="ISME J.">
        <title>Candidatus Competibacter-lineage genomes retrieved from metagenomes reveal functional metabolic diversity.</title>
        <authorList>
            <person name="McIlroy S.J."/>
            <person name="Albertsen M."/>
            <person name="Andresen E.K."/>
            <person name="Saunders A.M."/>
            <person name="Kristiansen R."/>
            <person name="Stokholm-Bjerregaard M."/>
            <person name="Nielsen K.L."/>
            <person name="Nielsen P.H."/>
        </authorList>
    </citation>
    <scope>NUCLEOTIDE SEQUENCE [LARGE SCALE GENOMIC DNA]</scope>
    <source>
        <strain evidence="10 11">Run_B_J11</strain>
    </source>
</reference>
<dbReference type="Proteomes" id="UP000019184">
    <property type="component" value="Unassembled WGS sequence"/>
</dbReference>
<dbReference type="Gene3D" id="3.40.1160.10">
    <property type="entry name" value="Acetylglutamate kinase-like"/>
    <property type="match status" value="2"/>
</dbReference>
<comment type="caution">
    <text evidence="10">The sequence shown here is derived from an EMBL/GenBank/DDBJ whole genome shotgun (WGS) entry which is preliminary data.</text>
</comment>
<dbReference type="InterPro" id="IPR036974">
    <property type="entry name" value="PUA_sf"/>
</dbReference>
<dbReference type="UniPathway" id="UPA00098">
    <property type="reaction ID" value="UER00359"/>
</dbReference>
<gene>
    <name evidence="8 10" type="primary">proB</name>
    <name evidence="10" type="ORF">BN874_640018</name>
</gene>
<dbReference type="AlphaFoldDB" id="A0A7U7GEH2"/>
<dbReference type="RefSeq" id="WP_034435615.1">
    <property type="nucleotide sequence ID" value="NZ_CBTK010000281.1"/>
</dbReference>
<dbReference type="SMART" id="SM00359">
    <property type="entry name" value="PUA"/>
    <property type="match status" value="1"/>
</dbReference>
<dbReference type="OrthoDB" id="9804434at2"/>
<comment type="subcellular location">
    <subcellularLocation>
        <location evidence="8">Cytoplasm</location>
    </subcellularLocation>
</comment>
<accession>A0A7U7GEH2</accession>
<dbReference type="PRINTS" id="PR00474">
    <property type="entry name" value="GLU5KINASE"/>
</dbReference>
<dbReference type="SUPFAM" id="SSF88697">
    <property type="entry name" value="PUA domain-like"/>
    <property type="match status" value="1"/>
</dbReference>
<keyword evidence="2 8" id="KW-0028">Amino-acid biosynthesis</keyword>
<keyword evidence="6 8" id="KW-0418">Kinase</keyword>
<dbReference type="InterPro" id="IPR036393">
    <property type="entry name" value="AceGlu_kinase-like_sf"/>
</dbReference>
<feature type="binding site" evidence="8">
    <location>
        <position position="19"/>
    </location>
    <ligand>
        <name>ATP</name>
        <dbReference type="ChEBI" id="CHEBI:30616"/>
    </ligand>
</feature>
<comment type="catalytic activity">
    <reaction evidence="8">
        <text>L-glutamate + ATP = L-glutamyl 5-phosphate + ADP</text>
        <dbReference type="Rhea" id="RHEA:14877"/>
        <dbReference type="ChEBI" id="CHEBI:29985"/>
        <dbReference type="ChEBI" id="CHEBI:30616"/>
        <dbReference type="ChEBI" id="CHEBI:58274"/>
        <dbReference type="ChEBI" id="CHEBI:456216"/>
        <dbReference type="EC" id="2.7.2.11"/>
    </reaction>
</comment>
<feature type="binding site" evidence="8">
    <location>
        <position position="59"/>
    </location>
    <ligand>
        <name>substrate</name>
    </ligand>
</feature>
<dbReference type="Pfam" id="PF01472">
    <property type="entry name" value="PUA"/>
    <property type="match status" value="1"/>
</dbReference>
<feature type="binding site" evidence="8">
    <location>
        <position position="158"/>
    </location>
    <ligand>
        <name>substrate</name>
    </ligand>
</feature>
<dbReference type="EC" id="2.7.2.11" evidence="8"/>
<evidence type="ECO:0000256" key="3">
    <source>
        <dbReference type="ARBA" id="ARBA00022650"/>
    </source>
</evidence>
<dbReference type="Gene3D" id="2.30.130.10">
    <property type="entry name" value="PUA domain"/>
    <property type="match status" value="1"/>
</dbReference>
<dbReference type="FunFam" id="3.40.1160.10:FF:000018">
    <property type="entry name" value="Glutamate 5-kinase"/>
    <property type="match status" value="1"/>
</dbReference>
<comment type="similarity">
    <text evidence="8">Belongs to the glutamate 5-kinase family.</text>
</comment>
<evidence type="ECO:0000256" key="4">
    <source>
        <dbReference type="ARBA" id="ARBA00022679"/>
    </source>
</evidence>
<keyword evidence="11" id="KW-1185">Reference proteome</keyword>
<dbReference type="EMBL" id="CBTK010000281">
    <property type="protein sequence ID" value="CDH46900.1"/>
    <property type="molecule type" value="Genomic_DNA"/>
</dbReference>
<evidence type="ECO:0000256" key="8">
    <source>
        <dbReference type="HAMAP-Rule" id="MF_00456"/>
    </source>
</evidence>
<dbReference type="InterPro" id="IPR005715">
    <property type="entry name" value="Glu_5kinase/COase_Synthase"/>
</dbReference>
<dbReference type="InterPro" id="IPR019797">
    <property type="entry name" value="Glutamate_5-kinase_CS"/>
</dbReference>
<evidence type="ECO:0000256" key="5">
    <source>
        <dbReference type="ARBA" id="ARBA00022741"/>
    </source>
</evidence>
<evidence type="ECO:0000256" key="2">
    <source>
        <dbReference type="ARBA" id="ARBA00022605"/>
    </source>
</evidence>
<evidence type="ECO:0000256" key="7">
    <source>
        <dbReference type="ARBA" id="ARBA00022840"/>
    </source>
</evidence>
<dbReference type="GO" id="GO:0003723">
    <property type="term" value="F:RNA binding"/>
    <property type="evidence" value="ECO:0007669"/>
    <property type="project" value="InterPro"/>
</dbReference>
<feature type="binding site" evidence="8">
    <location>
        <begin position="178"/>
        <end position="179"/>
    </location>
    <ligand>
        <name>ATP</name>
        <dbReference type="ChEBI" id="CHEBI:30616"/>
    </ligand>
</feature>
<keyword evidence="3 8" id="KW-0641">Proline biosynthesis</keyword>
<protein>
    <recommendedName>
        <fullName evidence="8">Glutamate 5-kinase</fullName>
        <ecNumber evidence="8">2.7.2.11</ecNumber>
    </recommendedName>
    <alternativeName>
        <fullName evidence="8">Gamma-glutamyl kinase</fullName>
        <shortName evidence="8">GK</shortName>
    </alternativeName>
</protein>
<dbReference type="PANTHER" id="PTHR43654">
    <property type="entry name" value="GLUTAMATE 5-KINASE"/>
    <property type="match status" value="1"/>
</dbReference>
<keyword evidence="1 8" id="KW-0963">Cytoplasm</keyword>
<dbReference type="NCBIfam" id="TIGR01027">
    <property type="entry name" value="proB"/>
    <property type="match status" value="1"/>
</dbReference>
<proteinExistence type="inferred from homology"/>
<dbReference type="CDD" id="cd21157">
    <property type="entry name" value="PUA_G5K"/>
    <property type="match status" value="1"/>
</dbReference>
<evidence type="ECO:0000259" key="9">
    <source>
        <dbReference type="SMART" id="SM00359"/>
    </source>
</evidence>
<keyword evidence="4 8" id="KW-0808">Transferase</keyword>
<dbReference type="InterPro" id="IPR011529">
    <property type="entry name" value="Glu_5kinase"/>
</dbReference>
<feature type="domain" description="PUA" evidence="9">
    <location>
        <begin position="286"/>
        <end position="360"/>
    </location>
</feature>
<dbReference type="InterPro" id="IPR001048">
    <property type="entry name" value="Asp/Glu/Uridylate_kinase"/>
</dbReference>
<dbReference type="PANTHER" id="PTHR43654:SF1">
    <property type="entry name" value="ISOPENTENYL PHOSPHATE KINASE"/>
    <property type="match status" value="1"/>
</dbReference>
<dbReference type="Pfam" id="PF00696">
    <property type="entry name" value="AA_kinase"/>
    <property type="match status" value="1"/>
</dbReference>
<dbReference type="PROSITE" id="PS00902">
    <property type="entry name" value="GLUTAMATE_5_KINASE"/>
    <property type="match status" value="1"/>
</dbReference>
<dbReference type="GO" id="GO:0005524">
    <property type="term" value="F:ATP binding"/>
    <property type="evidence" value="ECO:0007669"/>
    <property type="project" value="UniProtKB-KW"/>
</dbReference>